<accession>A0AAW5E397</accession>
<name>A0AAW5E397_9BACI</name>
<dbReference type="EMBL" id="JAKTTI010000040">
    <property type="protein sequence ID" value="MCH1627392.1"/>
    <property type="molecule type" value="Genomic_DNA"/>
</dbReference>
<proteinExistence type="predicted"/>
<gene>
    <name evidence="2" type="ORF">MJG50_18815</name>
</gene>
<dbReference type="Pfam" id="PF14143">
    <property type="entry name" value="YrhC"/>
    <property type="match status" value="1"/>
</dbReference>
<sequence length="74" mass="8701">MKDLRAKVNDFTCYGYVLLVLSVFLYIGVLIPGEEKSWIQIDTMMITTLIFLALSFDFFRLAIQYKKEINELEQ</sequence>
<keyword evidence="1" id="KW-0812">Transmembrane</keyword>
<dbReference type="RefSeq" id="WP_240257313.1">
    <property type="nucleotide sequence ID" value="NZ_JAKTTI010000040.1"/>
</dbReference>
<evidence type="ECO:0000313" key="2">
    <source>
        <dbReference type="EMBL" id="MCH1627392.1"/>
    </source>
</evidence>
<keyword evidence="3" id="KW-1185">Reference proteome</keyword>
<comment type="caution">
    <text evidence="2">The sequence shown here is derived from an EMBL/GenBank/DDBJ whole genome shotgun (WGS) entry which is preliminary data.</text>
</comment>
<reference evidence="2" key="1">
    <citation type="submission" date="2022-02" db="EMBL/GenBank/DDBJ databases">
        <title>Fredinandcohnia quinoae sp. nov. isolated from Chenopodium quinoa seeds.</title>
        <authorList>
            <person name="Saati-Santamaria Z."/>
            <person name="Flores-Felix J.D."/>
            <person name="Igual J.M."/>
            <person name="Velazquez E."/>
            <person name="Garcia-Fraile P."/>
            <person name="Martinez-Molina E."/>
        </authorList>
    </citation>
    <scope>NUCLEOTIDE SEQUENCE</scope>
    <source>
        <strain evidence="2">SECRCQ15</strain>
    </source>
</reference>
<evidence type="ECO:0000256" key="1">
    <source>
        <dbReference type="SAM" id="Phobius"/>
    </source>
</evidence>
<feature type="transmembrane region" description="Helical" evidence="1">
    <location>
        <begin position="37"/>
        <end position="59"/>
    </location>
</feature>
<dbReference type="InterPro" id="IPR025418">
    <property type="entry name" value="YrhC-like"/>
</dbReference>
<protein>
    <submittedName>
        <fullName evidence="2">YrhC family protein</fullName>
    </submittedName>
</protein>
<keyword evidence="1" id="KW-1133">Transmembrane helix</keyword>
<dbReference type="Proteomes" id="UP001431131">
    <property type="component" value="Unassembled WGS sequence"/>
</dbReference>
<keyword evidence="1" id="KW-0472">Membrane</keyword>
<feature type="transmembrane region" description="Helical" evidence="1">
    <location>
        <begin position="12"/>
        <end position="31"/>
    </location>
</feature>
<evidence type="ECO:0000313" key="3">
    <source>
        <dbReference type="Proteomes" id="UP001431131"/>
    </source>
</evidence>
<dbReference type="AlphaFoldDB" id="A0AAW5E397"/>
<organism evidence="2 3">
    <name type="scientific">Fredinandcohnia quinoae</name>
    <dbReference type="NCBI Taxonomy" id="2918902"/>
    <lineage>
        <taxon>Bacteria</taxon>
        <taxon>Bacillati</taxon>
        <taxon>Bacillota</taxon>
        <taxon>Bacilli</taxon>
        <taxon>Bacillales</taxon>
        <taxon>Bacillaceae</taxon>
        <taxon>Fredinandcohnia</taxon>
    </lineage>
</organism>